<protein>
    <submittedName>
        <fullName evidence="8">NtaA/DmoA family FMN-dependent monooxygenase</fullName>
        <ecNumber evidence="8">1.14.-.-</ecNumber>
    </submittedName>
</protein>
<dbReference type="Gene3D" id="3.20.20.30">
    <property type="entry name" value="Luciferase-like domain"/>
    <property type="match status" value="1"/>
</dbReference>
<dbReference type="InterPro" id="IPR036661">
    <property type="entry name" value="Luciferase-like_sf"/>
</dbReference>
<keyword evidence="4 8" id="KW-0503">Monooxygenase</keyword>
<dbReference type="NCBIfam" id="TIGR03860">
    <property type="entry name" value="FMN_nitrolo"/>
    <property type="match status" value="1"/>
</dbReference>
<evidence type="ECO:0000259" key="7">
    <source>
        <dbReference type="Pfam" id="PF00296"/>
    </source>
</evidence>
<sequence length="439" mass="48225">MSDRRHLHLNLVGNDLNLHMGALAYEREHGGLEDRDAFTRLMEYGQFGDEGLFTAIFLGDVPGLAMSPAMDGGPAEPITALTSMAARTKHVGLIATASTTFYDPYTLARLLASLDQASDGRAGFNAVTTAGDHFARNYSLEGHPDRETRYGRADEFLDVVTALWANRELRADPDGATRFYASPVDHDGERFQVAGALNVAPSRQGRPLIAQAGGSGTGIRVAAKHADMVFTNATTRDGAAAYRADLDKALLEAGRQQDTVPAIPGLIPFIGRTAEEAEEKMRALDDYVPWDLLAPFALTQFDIPLEFDDVNDPFPVEILPPPAEVEKTINSTFGNYVGLYNWVRDNPGVTVRDVAAHAIGRGGATHRKFVGSYDELVDDFALWFEDGHVDGFNLMFPVGSLSIREFIDEVVPRLIDRGIYRSTPDDRPLRDRFREIANR</sequence>
<dbReference type="Proteomes" id="UP000598360">
    <property type="component" value="Unassembled WGS sequence"/>
</dbReference>
<gene>
    <name evidence="8" type="ORF">IQ251_02280</name>
</gene>
<comment type="similarity">
    <text evidence="5">Belongs to the NtaA/SnaA/DszA monooxygenase family.</text>
</comment>
<keyword evidence="9" id="KW-1185">Reference proteome</keyword>
<accession>A0A929B502</accession>
<dbReference type="PIRSF" id="PIRSF000337">
    <property type="entry name" value="NTA_MOA"/>
    <property type="match status" value="1"/>
</dbReference>
<dbReference type="PANTHER" id="PTHR30011">
    <property type="entry name" value="ALKANESULFONATE MONOOXYGENASE-RELATED"/>
    <property type="match status" value="1"/>
</dbReference>
<feature type="binding site" evidence="6">
    <location>
        <position position="96"/>
    </location>
    <ligand>
        <name>FMN</name>
        <dbReference type="ChEBI" id="CHEBI:58210"/>
    </ligand>
</feature>
<keyword evidence="1 6" id="KW-0285">Flavoprotein</keyword>
<feature type="binding site" evidence="6">
    <location>
        <position position="60"/>
    </location>
    <ligand>
        <name>FMN</name>
        <dbReference type="ChEBI" id="CHEBI:58210"/>
    </ligand>
</feature>
<keyword evidence="2 6" id="KW-0288">FMN</keyword>
<reference evidence="8" key="1">
    <citation type="submission" date="2020-10" db="EMBL/GenBank/DDBJ databases">
        <title>Diversity and distribution of actinomycetes associated with coral in the coast of Hainan.</title>
        <authorList>
            <person name="Li F."/>
        </authorList>
    </citation>
    <scope>NUCLEOTIDE SEQUENCE</scope>
    <source>
        <strain evidence="8">HNM0983</strain>
    </source>
</reference>
<dbReference type="EMBL" id="JADEYC010000004">
    <property type="protein sequence ID" value="MBE9373264.1"/>
    <property type="molecule type" value="Genomic_DNA"/>
</dbReference>
<comment type="caution">
    <text evidence="8">The sequence shown here is derived from an EMBL/GenBank/DDBJ whole genome shotgun (WGS) entry which is preliminary data.</text>
</comment>
<evidence type="ECO:0000313" key="8">
    <source>
        <dbReference type="EMBL" id="MBE9373264.1"/>
    </source>
</evidence>
<dbReference type="InterPro" id="IPR051260">
    <property type="entry name" value="Diverse_substr_monoxygenases"/>
</dbReference>
<keyword evidence="3 8" id="KW-0560">Oxidoreductase</keyword>
<evidence type="ECO:0000256" key="6">
    <source>
        <dbReference type="PIRSR" id="PIRSR000337-1"/>
    </source>
</evidence>
<dbReference type="InterPro" id="IPR011251">
    <property type="entry name" value="Luciferase-like_dom"/>
</dbReference>
<dbReference type="EC" id="1.14.-.-" evidence="8"/>
<evidence type="ECO:0000313" key="9">
    <source>
        <dbReference type="Proteomes" id="UP000598360"/>
    </source>
</evidence>
<feature type="binding site" evidence="6">
    <location>
        <position position="215"/>
    </location>
    <ligand>
        <name>FMN</name>
        <dbReference type="ChEBI" id="CHEBI:58210"/>
    </ligand>
</feature>
<dbReference type="SUPFAM" id="SSF51679">
    <property type="entry name" value="Bacterial luciferase-like"/>
    <property type="match status" value="1"/>
</dbReference>
<evidence type="ECO:0000256" key="3">
    <source>
        <dbReference type="ARBA" id="ARBA00023002"/>
    </source>
</evidence>
<dbReference type="GO" id="GO:0004497">
    <property type="term" value="F:monooxygenase activity"/>
    <property type="evidence" value="ECO:0007669"/>
    <property type="project" value="UniProtKB-KW"/>
</dbReference>
<evidence type="ECO:0000256" key="2">
    <source>
        <dbReference type="ARBA" id="ARBA00022643"/>
    </source>
</evidence>
<feature type="binding site" evidence="6">
    <location>
        <position position="150"/>
    </location>
    <ligand>
        <name>FMN</name>
        <dbReference type="ChEBI" id="CHEBI:58210"/>
    </ligand>
</feature>
<proteinExistence type="inferred from homology"/>
<evidence type="ECO:0000256" key="4">
    <source>
        <dbReference type="ARBA" id="ARBA00023033"/>
    </source>
</evidence>
<evidence type="ECO:0000256" key="5">
    <source>
        <dbReference type="ARBA" id="ARBA00033748"/>
    </source>
</evidence>
<feature type="domain" description="Luciferase-like" evidence="7">
    <location>
        <begin position="32"/>
        <end position="284"/>
    </location>
</feature>
<name>A0A929B502_9PSEU</name>
<dbReference type="AlphaFoldDB" id="A0A929B502"/>
<evidence type="ECO:0000256" key="1">
    <source>
        <dbReference type="ARBA" id="ARBA00022630"/>
    </source>
</evidence>
<dbReference type="InterPro" id="IPR016215">
    <property type="entry name" value="NTA_MOA"/>
</dbReference>
<dbReference type="PANTHER" id="PTHR30011:SF16">
    <property type="entry name" value="C2H2 FINGER DOMAIN TRANSCRIPTION FACTOR (EUROFUNG)-RELATED"/>
    <property type="match status" value="1"/>
</dbReference>
<organism evidence="8 9">
    <name type="scientific">Saccharopolyspora montiporae</name>
    <dbReference type="NCBI Taxonomy" id="2781240"/>
    <lineage>
        <taxon>Bacteria</taxon>
        <taxon>Bacillati</taxon>
        <taxon>Actinomycetota</taxon>
        <taxon>Actinomycetes</taxon>
        <taxon>Pseudonocardiales</taxon>
        <taxon>Pseudonocardiaceae</taxon>
        <taxon>Saccharopolyspora</taxon>
    </lineage>
</organism>
<dbReference type="GO" id="GO:0016705">
    <property type="term" value="F:oxidoreductase activity, acting on paired donors, with incorporation or reduction of molecular oxygen"/>
    <property type="evidence" value="ECO:0007669"/>
    <property type="project" value="InterPro"/>
</dbReference>
<dbReference type="Pfam" id="PF00296">
    <property type="entry name" value="Bac_luciferase"/>
    <property type="match status" value="1"/>
</dbReference>